<dbReference type="GO" id="GO:0006950">
    <property type="term" value="P:response to stress"/>
    <property type="evidence" value="ECO:0007669"/>
    <property type="project" value="TreeGrafter"/>
</dbReference>
<reference evidence="2 3" key="1">
    <citation type="submission" date="2020-07" db="EMBL/GenBank/DDBJ databases">
        <title>Sequencing the genomes of 1000 actinobacteria strains.</title>
        <authorList>
            <person name="Klenk H.-P."/>
        </authorList>
    </citation>
    <scope>NUCLEOTIDE SEQUENCE [LARGE SCALE GENOMIC DNA]</scope>
    <source>
        <strain evidence="2 3">DSM 45772</strain>
    </source>
</reference>
<dbReference type="SMART" id="SM00347">
    <property type="entry name" value="HTH_MARR"/>
    <property type="match status" value="1"/>
</dbReference>
<comment type="caution">
    <text evidence="2">The sequence shown here is derived from an EMBL/GenBank/DDBJ whole genome shotgun (WGS) entry which is preliminary data.</text>
</comment>
<dbReference type="InterPro" id="IPR039422">
    <property type="entry name" value="MarR/SlyA-like"/>
</dbReference>
<dbReference type="PROSITE" id="PS50995">
    <property type="entry name" value="HTH_MARR_2"/>
    <property type="match status" value="1"/>
</dbReference>
<keyword evidence="3" id="KW-1185">Reference proteome</keyword>
<keyword evidence="2" id="KW-0238">DNA-binding</keyword>
<dbReference type="AlphaFoldDB" id="A0A7Y9DY17"/>
<dbReference type="InterPro" id="IPR036390">
    <property type="entry name" value="WH_DNA-bd_sf"/>
</dbReference>
<dbReference type="GO" id="GO:0003700">
    <property type="term" value="F:DNA-binding transcription factor activity"/>
    <property type="evidence" value="ECO:0007669"/>
    <property type="project" value="InterPro"/>
</dbReference>
<dbReference type="InterPro" id="IPR000835">
    <property type="entry name" value="HTH_MarR-typ"/>
</dbReference>
<evidence type="ECO:0000313" key="2">
    <source>
        <dbReference type="EMBL" id="NYD37559.1"/>
    </source>
</evidence>
<dbReference type="SUPFAM" id="SSF46785">
    <property type="entry name" value="Winged helix' DNA-binding domain"/>
    <property type="match status" value="1"/>
</dbReference>
<gene>
    <name evidence="2" type="ORF">BJ983_003661</name>
</gene>
<proteinExistence type="predicted"/>
<evidence type="ECO:0000259" key="1">
    <source>
        <dbReference type="PROSITE" id="PS50995"/>
    </source>
</evidence>
<feature type="domain" description="HTH marR-type" evidence="1">
    <location>
        <begin position="1"/>
        <end position="136"/>
    </location>
</feature>
<dbReference type="GO" id="GO:0003677">
    <property type="term" value="F:DNA binding"/>
    <property type="evidence" value="ECO:0007669"/>
    <property type="project" value="UniProtKB-KW"/>
</dbReference>
<dbReference type="Proteomes" id="UP000535890">
    <property type="component" value="Unassembled WGS sequence"/>
</dbReference>
<dbReference type="Pfam" id="PF12802">
    <property type="entry name" value="MarR_2"/>
    <property type="match status" value="1"/>
</dbReference>
<dbReference type="PANTHER" id="PTHR33164:SF43">
    <property type="entry name" value="HTH-TYPE TRANSCRIPTIONAL REPRESSOR YETL"/>
    <property type="match status" value="1"/>
</dbReference>
<dbReference type="EMBL" id="JACCBN010000001">
    <property type="protein sequence ID" value="NYD37559.1"/>
    <property type="molecule type" value="Genomic_DNA"/>
</dbReference>
<accession>A0A7Y9DY17</accession>
<dbReference type="Gene3D" id="1.10.10.10">
    <property type="entry name" value="Winged helix-like DNA-binding domain superfamily/Winged helix DNA-binding domain"/>
    <property type="match status" value="1"/>
</dbReference>
<organism evidence="2 3">
    <name type="scientific">Actinomycetospora corticicola</name>
    <dbReference type="NCBI Taxonomy" id="663602"/>
    <lineage>
        <taxon>Bacteria</taxon>
        <taxon>Bacillati</taxon>
        <taxon>Actinomycetota</taxon>
        <taxon>Actinomycetes</taxon>
        <taxon>Pseudonocardiales</taxon>
        <taxon>Pseudonocardiaceae</taxon>
        <taxon>Actinomycetospora</taxon>
    </lineage>
</organism>
<dbReference type="RefSeq" id="WP_179795113.1">
    <property type="nucleotide sequence ID" value="NZ_BAABHP010000025.1"/>
</dbReference>
<protein>
    <submittedName>
        <fullName evidence="2">DNA-binding MarR family transcriptional regulator</fullName>
    </submittedName>
</protein>
<dbReference type="InterPro" id="IPR036388">
    <property type="entry name" value="WH-like_DNA-bd_sf"/>
</dbReference>
<evidence type="ECO:0000313" key="3">
    <source>
        <dbReference type="Proteomes" id="UP000535890"/>
    </source>
</evidence>
<sequence>MSDDALPVWNLVRTAHVVGLRFAELFAAMDLTPTQFGVLRALDRGEGMSQAQLAREVLVRPQSMGVLVGDMLDRGLIERQGPGGRGRRVGLALSAHGREVLERTRPAVRDFNAPAALGLTFAQAAMLEEILDQVRRTLEA</sequence>
<dbReference type="PANTHER" id="PTHR33164">
    <property type="entry name" value="TRANSCRIPTIONAL REGULATOR, MARR FAMILY"/>
    <property type="match status" value="1"/>
</dbReference>
<name>A0A7Y9DY17_9PSEU</name>